<dbReference type="AlphaFoldDB" id="A0A507BVQ5"/>
<organism evidence="15 17">
    <name type="scientific">Synchytrium endobioticum</name>
    <dbReference type="NCBI Taxonomy" id="286115"/>
    <lineage>
        <taxon>Eukaryota</taxon>
        <taxon>Fungi</taxon>
        <taxon>Fungi incertae sedis</taxon>
        <taxon>Chytridiomycota</taxon>
        <taxon>Chytridiomycota incertae sedis</taxon>
        <taxon>Chytridiomycetes</taxon>
        <taxon>Synchytriales</taxon>
        <taxon>Synchytriaceae</taxon>
        <taxon>Synchytrium</taxon>
    </lineage>
</organism>
<comment type="caution">
    <text evidence="14">Lacks conserved residue(s) required for the propagation of feature annotation.</text>
</comment>
<comment type="function">
    <text evidence="14">Catalyzes the third of the four reactions of the long-chain fatty acids elongation cycle. This endoplasmic reticulum-bound enzymatic process, allows the addition of two carbons to the chain of long- and very long-chain fatty acids/VLCFAs per cycle. This enzyme catalyzes the dehydration of the 3-hydroxyacyl-CoA intermediate into trans-2,3-enoyl-CoA, within each cycle of fatty acid elongation. Thereby, it participates to the production of VLCFAs of different chain lengths that are involved in multiple biological processes as precursors of membrane lipids and lipid mediators.</text>
</comment>
<dbReference type="GO" id="GO:0042761">
    <property type="term" value="P:very long-chain fatty acid biosynthetic process"/>
    <property type="evidence" value="ECO:0007669"/>
    <property type="project" value="TreeGrafter"/>
</dbReference>
<comment type="catalytic activity">
    <reaction evidence="13 14">
        <text>a very-long-chain (3R)-3-hydroxyacyl-CoA = a very-long-chain (2E)-enoyl-CoA + H2O</text>
        <dbReference type="Rhea" id="RHEA:45812"/>
        <dbReference type="ChEBI" id="CHEBI:15377"/>
        <dbReference type="ChEBI" id="CHEBI:83728"/>
        <dbReference type="ChEBI" id="CHEBI:85440"/>
        <dbReference type="EC" id="4.2.1.134"/>
    </reaction>
</comment>
<dbReference type="GO" id="GO:0030148">
    <property type="term" value="P:sphingolipid biosynthetic process"/>
    <property type="evidence" value="ECO:0007669"/>
    <property type="project" value="TreeGrafter"/>
</dbReference>
<dbReference type="OrthoDB" id="46988at2759"/>
<protein>
    <recommendedName>
        <fullName evidence="4 14">Very-long-chain (3R)-3-hydroxyacyl-CoA dehydratase</fullName>
        <ecNumber evidence="4 14">4.2.1.134</ecNumber>
    </recommendedName>
</protein>
<dbReference type="PANTHER" id="PTHR11035:SF3">
    <property type="entry name" value="VERY-LONG-CHAIN (3R)-3-HYDROXYACYL-COA DEHYDRATASE"/>
    <property type="match status" value="1"/>
</dbReference>
<keyword evidence="5 14" id="KW-0444">Lipid biosynthesis</keyword>
<evidence type="ECO:0000256" key="5">
    <source>
        <dbReference type="ARBA" id="ARBA00022516"/>
    </source>
</evidence>
<evidence type="ECO:0000256" key="11">
    <source>
        <dbReference type="ARBA" id="ARBA00023160"/>
    </source>
</evidence>
<feature type="transmembrane region" description="Helical" evidence="14">
    <location>
        <begin position="180"/>
        <end position="200"/>
    </location>
</feature>
<dbReference type="UniPathway" id="UPA00094"/>
<dbReference type="Pfam" id="PF04387">
    <property type="entry name" value="PTPLA"/>
    <property type="match status" value="1"/>
</dbReference>
<keyword evidence="9 14" id="KW-0443">Lipid metabolism</keyword>
<dbReference type="EC" id="4.2.1.134" evidence="4 14"/>
<evidence type="ECO:0000256" key="14">
    <source>
        <dbReference type="RuleBase" id="RU363109"/>
    </source>
</evidence>
<evidence type="ECO:0000256" key="1">
    <source>
        <dbReference type="ARBA" id="ARBA00004141"/>
    </source>
</evidence>
<sequence>MSKPARSSKRRNALVQTYLIAYNIASAAGWAYVLSLLIKSITSHDGSYQDAYSDSGDVIKWVQTVAILEIIHAVVGVVHTPVWTTVMQVASRILLVWGIMEAVGGTQVRAHWAYATMAAAWAVTEVTRYLYYGLNLVGMTPSWLVWCRYSFFYVLYPVGAGSEACEIYNALPAARAYGDVLYYVLVGILCMYPPGFYTMYTHMIGQRKKYLVGSSGKKRA</sequence>
<evidence type="ECO:0000313" key="18">
    <source>
        <dbReference type="Proteomes" id="UP000320475"/>
    </source>
</evidence>
<keyword evidence="14" id="KW-0256">Endoplasmic reticulum</keyword>
<dbReference type="EMBL" id="QEAM01000227">
    <property type="protein sequence ID" value="TPX43365.1"/>
    <property type="molecule type" value="Genomic_DNA"/>
</dbReference>
<keyword evidence="7 14" id="KW-0276">Fatty acid metabolism</keyword>
<evidence type="ECO:0000256" key="8">
    <source>
        <dbReference type="ARBA" id="ARBA00022989"/>
    </source>
</evidence>
<evidence type="ECO:0000256" key="4">
    <source>
        <dbReference type="ARBA" id="ARBA00013122"/>
    </source>
</evidence>
<keyword evidence="8 14" id="KW-1133">Transmembrane helix</keyword>
<dbReference type="InterPro" id="IPR007482">
    <property type="entry name" value="Tyr_Pase-like_PTPLA"/>
</dbReference>
<evidence type="ECO:0000256" key="12">
    <source>
        <dbReference type="ARBA" id="ARBA00023239"/>
    </source>
</evidence>
<name>A0A507BVQ5_9FUNG</name>
<comment type="subcellular location">
    <subcellularLocation>
        <location evidence="14">Endoplasmic reticulum membrane</location>
        <topology evidence="14">Multi-pass membrane protein</topology>
    </subcellularLocation>
    <subcellularLocation>
        <location evidence="1">Membrane</location>
        <topology evidence="1">Multi-pass membrane protein</topology>
    </subcellularLocation>
</comment>
<dbReference type="GO" id="GO:0102158">
    <property type="term" value="F:very-long-chain (3R)-3-hydroxyacyl-CoA dehydratase activity"/>
    <property type="evidence" value="ECO:0007669"/>
    <property type="project" value="UniProtKB-EC"/>
</dbReference>
<evidence type="ECO:0000256" key="3">
    <source>
        <dbReference type="ARBA" id="ARBA00007811"/>
    </source>
</evidence>
<comment type="caution">
    <text evidence="15">The sequence shown here is derived from an EMBL/GenBank/DDBJ whole genome shotgun (WGS) entry which is preliminary data.</text>
</comment>
<reference evidence="17 18" key="1">
    <citation type="journal article" date="2019" name="Sci. Rep.">
        <title>Comparative genomics of chytrid fungi reveal insights into the obligate biotrophic and pathogenic lifestyle of Synchytrium endobioticum.</title>
        <authorList>
            <person name="van de Vossenberg B.T.L.H."/>
            <person name="Warris S."/>
            <person name="Nguyen H.D.T."/>
            <person name="van Gent-Pelzer M.P.E."/>
            <person name="Joly D.L."/>
            <person name="van de Geest H.C."/>
            <person name="Bonants P.J.M."/>
            <person name="Smith D.S."/>
            <person name="Levesque C.A."/>
            <person name="van der Lee T.A.J."/>
        </authorList>
    </citation>
    <scope>NUCLEOTIDE SEQUENCE [LARGE SCALE GENOMIC DNA]</scope>
    <source>
        <strain evidence="16 18">LEV6574</strain>
        <strain evidence="15 17">MB42</strain>
    </source>
</reference>
<keyword evidence="12 14" id="KW-0456">Lyase</keyword>
<evidence type="ECO:0000313" key="16">
    <source>
        <dbReference type="EMBL" id="TPX43365.1"/>
    </source>
</evidence>
<dbReference type="GO" id="GO:0005789">
    <property type="term" value="C:endoplasmic reticulum membrane"/>
    <property type="evidence" value="ECO:0007669"/>
    <property type="project" value="UniProtKB-SubCell"/>
</dbReference>
<dbReference type="EMBL" id="QEAN01000609">
    <property type="protein sequence ID" value="TPX31572.1"/>
    <property type="molecule type" value="Genomic_DNA"/>
</dbReference>
<evidence type="ECO:0000256" key="2">
    <source>
        <dbReference type="ARBA" id="ARBA00005194"/>
    </source>
</evidence>
<evidence type="ECO:0000313" key="15">
    <source>
        <dbReference type="EMBL" id="TPX31572.1"/>
    </source>
</evidence>
<dbReference type="VEuPathDB" id="FungiDB:SeMB42_g07739"/>
<evidence type="ECO:0000313" key="17">
    <source>
        <dbReference type="Proteomes" id="UP000317494"/>
    </source>
</evidence>
<comment type="pathway">
    <text evidence="2 14">Lipid metabolism; fatty acid biosynthesis.</text>
</comment>
<dbReference type="PANTHER" id="PTHR11035">
    <property type="entry name" value="VERY-LONG-CHAIN (3R)-3-HYDROXYACYL-COA DEHYDRATASE"/>
    <property type="match status" value="1"/>
</dbReference>
<evidence type="ECO:0000256" key="13">
    <source>
        <dbReference type="ARBA" id="ARBA00036671"/>
    </source>
</evidence>
<keyword evidence="6 14" id="KW-0812">Transmembrane</keyword>
<comment type="similarity">
    <text evidence="3 14">Belongs to the very long-chain fatty acids dehydratase HACD family.</text>
</comment>
<keyword evidence="11 14" id="KW-0275">Fatty acid biosynthesis</keyword>
<keyword evidence="17" id="KW-1185">Reference proteome</keyword>
<evidence type="ECO:0000256" key="7">
    <source>
        <dbReference type="ARBA" id="ARBA00022832"/>
    </source>
</evidence>
<evidence type="ECO:0000256" key="6">
    <source>
        <dbReference type="ARBA" id="ARBA00022692"/>
    </source>
</evidence>
<dbReference type="GO" id="GO:0030497">
    <property type="term" value="P:fatty acid elongation"/>
    <property type="evidence" value="ECO:0007669"/>
    <property type="project" value="TreeGrafter"/>
</dbReference>
<dbReference type="STRING" id="286115.A0A507BVQ5"/>
<proteinExistence type="inferred from homology"/>
<keyword evidence="10 14" id="KW-0472">Membrane</keyword>
<dbReference type="Proteomes" id="UP000317494">
    <property type="component" value="Unassembled WGS sequence"/>
</dbReference>
<evidence type="ECO:0000256" key="10">
    <source>
        <dbReference type="ARBA" id="ARBA00023136"/>
    </source>
</evidence>
<evidence type="ECO:0000256" key="9">
    <source>
        <dbReference type="ARBA" id="ARBA00023098"/>
    </source>
</evidence>
<feature type="transmembrane region" description="Helical" evidence="14">
    <location>
        <begin position="20"/>
        <end position="38"/>
    </location>
</feature>
<dbReference type="Proteomes" id="UP000320475">
    <property type="component" value="Unassembled WGS sequence"/>
</dbReference>
<feature type="transmembrane region" description="Helical" evidence="14">
    <location>
        <begin position="58"/>
        <end position="75"/>
    </location>
</feature>
<gene>
    <name evidence="15" type="primary">PHS1</name>
    <name evidence="16" type="ORF">SeLEV6574_g05102</name>
    <name evidence="15" type="ORF">SeMB42_g07739</name>
</gene>
<accession>A0A507BVQ5</accession>